<evidence type="ECO:0000313" key="1">
    <source>
        <dbReference type="EMBL" id="KAK3392390.1"/>
    </source>
</evidence>
<evidence type="ECO:0008006" key="3">
    <source>
        <dbReference type="Google" id="ProtNLM"/>
    </source>
</evidence>
<accession>A0AAE0P375</accession>
<sequence length="396" mass="43818">MRPFIPTVLPPDLAALTSTPDSISTGGYRHLLDDDLTQRSPPYLDTIISPSTGTLSPPTTASPDLGILNILPTELIIPILNHCDIRTLLYFRLLNRHALSLVDLCPGYLPIRQHAPNVLRGILAIETGKYWTLPQLWNKLCQNTCDSPPTTCNSRGGSFAGYLCLLKGKRYCWSCWRNIFMSDWGHVDRFHGWPGPMSVEFASHFFGLPPGLLERVEPQFKALPRATVPDEVMKGVGSIRLRWALKTKSGPESGTWPGQGGLKEGERLVMLDTETVFALAMYLGLDPKTQQVNSSWPLAAELMYCWRWYLNRDPEGFLERGREAAIKAGVDLNGPRKMGESWFSGLRRRVLGLGGGFVAWLGCRGLTKTDKRCNGGFSTRGLGGHGSLLLRGLRGG</sequence>
<dbReference type="EMBL" id="JAUTDP010000011">
    <property type="protein sequence ID" value="KAK3392390.1"/>
    <property type="molecule type" value="Genomic_DNA"/>
</dbReference>
<reference evidence="1" key="2">
    <citation type="submission" date="2023-07" db="EMBL/GenBank/DDBJ databases">
        <authorList>
            <consortium name="Lawrence Berkeley National Laboratory"/>
            <person name="Haridas S."/>
            <person name="Hensen N."/>
            <person name="Bonometti L."/>
            <person name="Westerberg I."/>
            <person name="Brannstrom I.O."/>
            <person name="Guillou S."/>
            <person name="Cros-Aarteil S."/>
            <person name="Calhoun S."/>
            <person name="Kuo A."/>
            <person name="Mondo S."/>
            <person name="Pangilinan J."/>
            <person name="Riley R."/>
            <person name="LaButti K."/>
            <person name="Andreopoulos B."/>
            <person name="Lipzen A."/>
            <person name="Chen C."/>
            <person name="Yanf M."/>
            <person name="Daum C."/>
            <person name="Ng V."/>
            <person name="Clum A."/>
            <person name="Steindorff A."/>
            <person name="Ohm R."/>
            <person name="Martin F."/>
            <person name="Silar P."/>
            <person name="Natvig D."/>
            <person name="Lalanne C."/>
            <person name="Gautier V."/>
            <person name="Ament-velasquez S.L."/>
            <person name="Kruys A."/>
            <person name="Hutchinson M.I."/>
            <person name="Powell A.J."/>
            <person name="Barry K."/>
            <person name="Miller A.N."/>
            <person name="Grigoriev I.V."/>
            <person name="Debuchy R."/>
            <person name="Gladieux P."/>
            <person name="Thoren M.H."/>
            <person name="Johannesson H."/>
        </authorList>
    </citation>
    <scope>NUCLEOTIDE SEQUENCE</scope>
    <source>
        <strain evidence="1">FGSC 1904</strain>
    </source>
</reference>
<proteinExistence type="predicted"/>
<dbReference type="AlphaFoldDB" id="A0AAE0P375"/>
<protein>
    <recommendedName>
        <fullName evidence="3">F-box domain-containing protein</fullName>
    </recommendedName>
</protein>
<organism evidence="1 2">
    <name type="scientific">Sordaria brevicollis</name>
    <dbReference type="NCBI Taxonomy" id="83679"/>
    <lineage>
        <taxon>Eukaryota</taxon>
        <taxon>Fungi</taxon>
        <taxon>Dikarya</taxon>
        <taxon>Ascomycota</taxon>
        <taxon>Pezizomycotina</taxon>
        <taxon>Sordariomycetes</taxon>
        <taxon>Sordariomycetidae</taxon>
        <taxon>Sordariales</taxon>
        <taxon>Sordariaceae</taxon>
        <taxon>Sordaria</taxon>
    </lineage>
</organism>
<dbReference type="Proteomes" id="UP001281003">
    <property type="component" value="Unassembled WGS sequence"/>
</dbReference>
<reference evidence="1" key="1">
    <citation type="journal article" date="2023" name="Mol. Phylogenet. Evol.">
        <title>Genome-scale phylogeny and comparative genomics of the fungal order Sordariales.</title>
        <authorList>
            <person name="Hensen N."/>
            <person name="Bonometti L."/>
            <person name="Westerberg I."/>
            <person name="Brannstrom I.O."/>
            <person name="Guillou S."/>
            <person name="Cros-Aarteil S."/>
            <person name="Calhoun S."/>
            <person name="Haridas S."/>
            <person name="Kuo A."/>
            <person name="Mondo S."/>
            <person name="Pangilinan J."/>
            <person name="Riley R."/>
            <person name="LaButti K."/>
            <person name="Andreopoulos B."/>
            <person name="Lipzen A."/>
            <person name="Chen C."/>
            <person name="Yan M."/>
            <person name="Daum C."/>
            <person name="Ng V."/>
            <person name="Clum A."/>
            <person name="Steindorff A."/>
            <person name="Ohm R.A."/>
            <person name="Martin F."/>
            <person name="Silar P."/>
            <person name="Natvig D.O."/>
            <person name="Lalanne C."/>
            <person name="Gautier V."/>
            <person name="Ament-Velasquez S.L."/>
            <person name="Kruys A."/>
            <person name="Hutchinson M.I."/>
            <person name="Powell A.J."/>
            <person name="Barry K."/>
            <person name="Miller A.N."/>
            <person name="Grigoriev I.V."/>
            <person name="Debuchy R."/>
            <person name="Gladieux P."/>
            <person name="Hiltunen Thoren M."/>
            <person name="Johannesson H."/>
        </authorList>
    </citation>
    <scope>NUCLEOTIDE SEQUENCE</scope>
    <source>
        <strain evidence="1">FGSC 1904</strain>
    </source>
</reference>
<keyword evidence="2" id="KW-1185">Reference proteome</keyword>
<comment type="caution">
    <text evidence="1">The sequence shown here is derived from an EMBL/GenBank/DDBJ whole genome shotgun (WGS) entry which is preliminary data.</text>
</comment>
<name>A0AAE0P375_SORBR</name>
<evidence type="ECO:0000313" key="2">
    <source>
        <dbReference type="Proteomes" id="UP001281003"/>
    </source>
</evidence>
<gene>
    <name evidence="1" type="ORF">B0T20DRAFT_463656</name>
</gene>